<feature type="domain" description="Zn(2)-C6 fungal-type" evidence="6">
    <location>
        <begin position="17"/>
        <end position="46"/>
    </location>
</feature>
<dbReference type="STRING" id="4955.A0A1G4M9D3"/>
<evidence type="ECO:0000256" key="5">
    <source>
        <dbReference type="ARBA" id="ARBA00023242"/>
    </source>
</evidence>
<dbReference type="Proteomes" id="UP000190831">
    <property type="component" value="Chromosome C"/>
</dbReference>
<evidence type="ECO:0000259" key="6">
    <source>
        <dbReference type="PROSITE" id="PS50048"/>
    </source>
</evidence>
<keyword evidence="4" id="KW-0238">DNA-binding</keyword>
<dbReference type="GO" id="GO:0005634">
    <property type="term" value="C:nucleus"/>
    <property type="evidence" value="ECO:0007669"/>
    <property type="project" value="UniProtKB-SubCell"/>
</dbReference>
<evidence type="ECO:0000256" key="1">
    <source>
        <dbReference type="ARBA" id="ARBA00004123"/>
    </source>
</evidence>
<dbReference type="GO" id="GO:0000981">
    <property type="term" value="F:DNA-binding transcription factor activity, RNA polymerase II-specific"/>
    <property type="evidence" value="ECO:0007669"/>
    <property type="project" value="InterPro"/>
</dbReference>
<protein>
    <submittedName>
        <fullName evidence="7">LAFE_0C01684g1_1</fullName>
    </submittedName>
</protein>
<keyword evidence="2" id="KW-0479">Metal-binding</keyword>
<dbReference type="PANTHER" id="PTHR46910">
    <property type="entry name" value="TRANSCRIPTION FACTOR PDR1"/>
    <property type="match status" value="1"/>
</dbReference>
<proteinExistence type="predicted"/>
<keyword evidence="8" id="KW-1185">Reference proteome</keyword>
<dbReference type="SMART" id="SM00066">
    <property type="entry name" value="GAL4"/>
    <property type="match status" value="1"/>
</dbReference>
<dbReference type="OMA" id="GLNRWEY"/>
<dbReference type="Pfam" id="PF00172">
    <property type="entry name" value="Zn_clus"/>
    <property type="match status" value="1"/>
</dbReference>
<evidence type="ECO:0000256" key="2">
    <source>
        <dbReference type="ARBA" id="ARBA00022723"/>
    </source>
</evidence>
<gene>
    <name evidence="7" type="ORF">LAFE_0C01684G</name>
</gene>
<dbReference type="GO" id="GO:0006351">
    <property type="term" value="P:DNA-templated transcription"/>
    <property type="evidence" value="ECO:0007669"/>
    <property type="project" value="InterPro"/>
</dbReference>
<keyword evidence="3" id="KW-0862">Zinc</keyword>
<dbReference type="Pfam" id="PF04082">
    <property type="entry name" value="Fungal_trans"/>
    <property type="match status" value="1"/>
</dbReference>
<dbReference type="Gene3D" id="4.10.240.10">
    <property type="entry name" value="Zn(2)-C6 fungal-type DNA-binding domain"/>
    <property type="match status" value="1"/>
</dbReference>
<dbReference type="GO" id="GO:0045944">
    <property type="term" value="P:positive regulation of transcription by RNA polymerase II"/>
    <property type="evidence" value="ECO:0007669"/>
    <property type="project" value="UniProtKB-ARBA"/>
</dbReference>
<dbReference type="InterPro" id="IPR036864">
    <property type="entry name" value="Zn2-C6_fun-type_DNA-bd_sf"/>
</dbReference>
<dbReference type="EMBL" id="LT598485">
    <property type="protein sequence ID" value="SCW00325.1"/>
    <property type="molecule type" value="Genomic_DNA"/>
</dbReference>
<dbReference type="InterPro" id="IPR001138">
    <property type="entry name" value="Zn2Cys6_DnaBD"/>
</dbReference>
<dbReference type="PROSITE" id="PS50048">
    <property type="entry name" value="ZN2_CY6_FUNGAL_2"/>
    <property type="match status" value="1"/>
</dbReference>
<dbReference type="CDD" id="cd00067">
    <property type="entry name" value="GAL4"/>
    <property type="match status" value="1"/>
</dbReference>
<reference evidence="7 8" key="1">
    <citation type="submission" date="2016-03" db="EMBL/GenBank/DDBJ databases">
        <authorList>
            <person name="Devillers H."/>
        </authorList>
    </citation>
    <scope>NUCLEOTIDE SEQUENCE [LARGE SCALE GENOMIC DNA]</scope>
    <source>
        <strain evidence="7">CBS 6772</strain>
    </source>
</reference>
<sequence length="790" mass="90628">MNVNKNLVKKTGRTPKACARCQKRKIKCNGGRPCLSCLGCQAKCQYTNQQFPSPDKFFLRRNPPLGVNGASLVRQSRSAVPLHLQKLLSDVAMFLDGINLQLFLNLDSSQISAYEGKTSIETVLIGKQMQYLNRFSDTLSATAKHTPTTYFGLYSSLLHFTPMGISWLIQKLISYSDERAIKETVYLILKFLDTSTSNYESDQRLRLTHPLKFYACSKSLVYDEERIIMHILNELKRSFEEIGSVPNSFHAFREAENGFSFSALLLKQHQSTFNHSKHNQQSLKRFLEESDSIFCLCLEFFQKSIFSQLYDIGLLSSLLSLIEIVYWREDSYIIGQLISSISRRSLDSGLNRWEYYVMKDESTADEYRRLWWNTYWWDKWHASMTGKPPSIPEEMCWCLFPRNLMQLGIDESMDCLSLIDNVDLNLSDHNSSTLFCHILMSKLITRLFSVVLYNRNFTDYRLFTAEAANNLAWTVEQLNEEFDYVSGLYTAFERKIGSFLRSNSQNEVYFEVLIQYEFIGAVSFQSMQSLLLRIQNLSQKNQKANCFKQISVCEERVSHYSTDLLLSVIKNGDHFQIIKSMRAVFTTVINSASLLIKNPRNNPFYHLSLICGVVSKLSKSLSCTDDGSCTWKRLQQGVRFSLILARACSQAIMSSQNISLSDVKAELLNYGHSCVEILDWAFDINSAWYKNLMCNYRQSCFSESVLQNIDKRVEDFAHSEKTDATSIPLAIGVDNGDKSSSSEWSPKEIDLQNLDFFLKSDATLDFLTSLWHDAPPHVFDFGNQDFSSPG</sequence>
<dbReference type="CDD" id="cd12148">
    <property type="entry name" value="fungal_TF_MHR"/>
    <property type="match status" value="1"/>
</dbReference>
<dbReference type="PANTHER" id="PTHR46910:SF3">
    <property type="entry name" value="HALOTOLERANCE PROTEIN 9-RELATED"/>
    <property type="match status" value="1"/>
</dbReference>
<keyword evidence="5" id="KW-0539">Nucleus</keyword>
<evidence type="ECO:0000313" key="7">
    <source>
        <dbReference type="EMBL" id="SCW00325.1"/>
    </source>
</evidence>
<dbReference type="InterPro" id="IPR007219">
    <property type="entry name" value="XnlR_reg_dom"/>
</dbReference>
<dbReference type="GO" id="GO:0008270">
    <property type="term" value="F:zinc ion binding"/>
    <property type="evidence" value="ECO:0007669"/>
    <property type="project" value="InterPro"/>
</dbReference>
<dbReference type="SUPFAM" id="SSF57701">
    <property type="entry name" value="Zn2/Cys6 DNA-binding domain"/>
    <property type="match status" value="1"/>
</dbReference>
<dbReference type="SMART" id="SM00906">
    <property type="entry name" value="Fungal_trans"/>
    <property type="match status" value="1"/>
</dbReference>
<accession>A0A1G4M9D3</accession>
<evidence type="ECO:0000313" key="8">
    <source>
        <dbReference type="Proteomes" id="UP000190831"/>
    </source>
</evidence>
<evidence type="ECO:0000256" key="4">
    <source>
        <dbReference type="ARBA" id="ARBA00023125"/>
    </source>
</evidence>
<dbReference type="InterPro" id="IPR050987">
    <property type="entry name" value="AtrR-like"/>
</dbReference>
<evidence type="ECO:0000256" key="3">
    <source>
        <dbReference type="ARBA" id="ARBA00022833"/>
    </source>
</evidence>
<comment type="subcellular location">
    <subcellularLocation>
        <location evidence="1">Nucleus</location>
    </subcellularLocation>
</comment>
<organism evidence="7 8">
    <name type="scientific">Lachancea fermentati</name>
    <name type="common">Zygosaccharomyces fermentati</name>
    <dbReference type="NCBI Taxonomy" id="4955"/>
    <lineage>
        <taxon>Eukaryota</taxon>
        <taxon>Fungi</taxon>
        <taxon>Dikarya</taxon>
        <taxon>Ascomycota</taxon>
        <taxon>Saccharomycotina</taxon>
        <taxon>Saccharomycetes</taxon>
        <taxon>Saccharomycetales</taxon>
        <taxon>Saccharomycetaceae</taxon>
        <taxon>Lachancea</taxon>
    </lineage>
</organism>
<name>A0A1G4M9D3_LACFM</name>
<dbReference type="GO" id="GO:0003677">
    <property type="term" value="F:DNA binding"/>
    <property type="evidence" value="ECO:0007669"/>
    <property type="project" value="UniProtKB-KW"/>
</dbReference>
<dbReference type="AlphaFoldDB" id="A0A1G4M9D3"/>
<dbReference type="OrthoDB" id="5600212at2759"/>